<dbReference type="RefSeq" id="XP_009837078.1">
    <property type="nucleotide sequence ID" value="XM_009838776.1"/>
</dbReference>
<evidence type="ECO:0000313" key="3">
    <source>
        <dbReference type="EMBL" id="ETV73652.1"/>
    </source>
</evidence>
<feature type="signal peptide" evidence="2">
    <location>
        <begin position="1"/>
        <end position="19"/>
    </location>
</feature>
<dbReference type="VEuPathDB" id="FungiDB:H257_11755"/>
<sequence>MHLFGGWIAWGVVAAVAEGVPSPTTGRPTTPRRTITSISPSTPTVVPATSKISLPTTTSAPSMRPTTAVGITARPKMTIAPTIATTTVTTSIPARNATSSPTVSRISPPPSRIGIIVLGTVGTCIALVFALWVCKVARARRRRFVQFMDSARPHAESPADPLAISSSLQPLVTPYSVVVATGQCRQSQHSPRSPPSSIPTGETLDCTPCPLCGSPMTYRPTTSTASTMNHLVSRSRLSPSCIDRHNRVVHQLQRNSGRDPPNPSAFSIWDHRRGHSLPPSLVCEGCYGIGTDTTLSIRERAAKASGAPQAFSDAKHRLMMELRDLLNELR</sequence>
<protein>
    <submittedName>
        <fullName evidence="3">Uncharacterized protein</fullName>
    </submittedName>
</protein>
<feature type="transmembrane region" description="Helical" evidence="1">
    <location>
        <begin position="113"/>
        <end position="134"/>
    </location>
</feature>
<dbReference type="GeneID" id="20813751"/>
<organism evidence="3">
    <name type="scientific">Aphanomyces astaci</name>
    <name type="common">Crayfish plague agent</name>
    <dbReference type="NCBI Taxonomy" id="112090"/>
    <lineage>
        <taxon>Eukaryota</taxon>
        <taxon>Sar</taxon>
        <taxon>Stramenopiles</taxon>
        <taxon>Oomycota</taxon>
        <taxon>Saprolegniomycetes</taxon>
        <taxon>Saprolegniales</taxon>
        <taxon>Verrucalvaceae</taxon>
        <taxon>Aphanomyces</taxon>
    </lineage>
</organism>
<accession>W4G1S2</accession>
<keyword evidence="1" id="KW-0812">Transmembrane</keyword>
<proteinExistence type="predicted"/>
<name>W4G1S2_APHAT</name>
<dbReference type="EMBL" id="KI913148">
    <property type="protein sequence ID" value="ETV73652.1"/>
    <property type="molecule type" value="Genomic_DNA"/>
</dbReference>
<reference evidence="3" key="1">
    <citation type="submission" date="2013-12" db="EMBL/GenBank/DDBJ databases">
        <title>The Genome Sequence of Aphanomyces astaci APO3.</title>
        <authorList>
            <consortium name="The Broad Institute Genomics Platform"/>
            <person name="Russ C."/>
            <person name="Tyler B."/>
            <person name="van West P."/>
            <person name="Dieguez-Uribeondo J."/>
            <person name="Young S.K."/>
            <person name="Zeng Q."/>
            <person name="Gargeya S."/>
            <person name="Fitzgerald M."/>
            <person name="Abouelleil A."/>
            <person name="Alvarado L."/>
            <person name="Chapman S.B."/>
            <person name="Gainer-Dewar J."/>
            <person name="Goldberg J."/>
            <person name="Griggs A."/>
            <person name="Gujja S."/>
            <person name="Hansen M."/>
            <person name="Howarth C."/>
            <person name="Imamovic A."/>
            <person name="Ireland A."/>
            <person name="Larimer J."/>
            <person name="McCowan C."/>
            <person name="Murphy C."/>
            <person name="Pearson M."/>
            <person name="Poon T.W."/>
            <person name="Priest M."/>
            <person name="Roberts A."/>
            <person name="Saif S."/>
            <person name="Shea T."/>
            <person name="Sykes S."/>
            <person name="Wortman J."/>
            <person name="Nusbaum C."/>
            <person name="Birren B."/>
        </authorList>
    </citation>
    <scope>NUCLEOTIDE SEQUENCE [LARGE SCALE GENOMIC DNA]</scope>
    <source>
        <strain evidence="3">APO3</strain>
    </source>
</reference>
<keyword evidence="2" id="KW-0732">Signal</keyword>
<keyword evidence="1" id="KW-1133">Transmembrane helix</keyword>
<evidence type="ECO:0000256" key="1">
    <source>
        <dbReference type="SAM" id="Phobius"/>
    </source>
</evidence>
<dbReference type="AlphaFoldDB" id="W4G1S2"/>
<feature type="chain" id="PRO_5004840850" evidence="2">
    <location>
        <begin position="20"/>
        <end position="330"/>
    </location>
</feature>
<gene>
    <name evidence="3" type="ORF">H257_11755</name>
</gene>
<keyword evidence="1" id="KW-0472">Membrane</keyword>
<evidence type="ECO:0000256" key="2">
    <source>
        <dbReference type="SAM" id="SignalP"/>
    </source>
</evidence>